<dbReference type="PROSITE" id="PS00092">
    <property type="entry name" value="N6_MTASE"/>
    <property type="match status" value="1"/>
</dbReference>
<dbReference type="InterPro" id="IPR051537">
    <property type="entry name" value="DNA_Adenine_Mtase"/>
</dbReference>
<dbReference type="NCBIfam" id="TIGR00497">
    <property type="entry name" value="hsdM"/>
    <property type="match status" value="1"/>
</dbReference>
<dbReference type="PRINTS" id="PR00507">
    <property type="entry name" value="N12N6MTFRASE"/>
</dbReference>
<feature type="domain" description="N6 adenine-specific DNA methyltransferase N-terminal" evidence="10">
    <location>
        <begin position="7"/>
        <end position="166"/>
    </location>
</feature>
<dbReference type="Gene3D" id="1.20.1260.30">
    <property type="match status" value="1"/>
</dbReference>
<evidence type="ECO:0000256" key="1">
    <source>
        <dbReference type="ARBA" id="ARBA00006594"/>
    </source>
</evidence>
<evidence type="ECO:0000256" key="6">
    <source>
        <dbReference type="ARBA" id="ARBA00022747"/>
    </source>
</evidence>
<evidence type="ECO:0000256" key="7">
    <source>
        <dbReference type="ARBA" id="ARBA00047942"/>
    </source>
</evidence>
<dbReference type="RefSeq" id="WP_075727801.1">
    <property type="nucleotide sequence ID" value="NZ_LTDM01000053.1"/>
</dbReference>
<dbReference type="InterPro" id="IPR002052">
    <property type="entry name" value="DNA_methylase_N6_adenine_CS"/>
</dbReference>
<dbReference type="AlphaFoldDB" id="A0A1U7M3Q9"/>
<organism evidence="11 12">
    <name type="scientific">Tissierella creatinophila DSM 6911</name>
    <dbReference type="NCBI Taxonomy" id="1123403"/>
    <lineage>
        <taxon>Bacteria</taxon>
        <taxon>Bacillati</taxon>
        <taxon>Bacillota</taxon>
        <taxon>Tissierellia</taxon>
        <taxon>Tissierellales</taxon>
        <taxon>Tissierellaceae</taxon>
        <taxon>Tissierella</taxon>
    </lineage>
</organism>
<feature type="coiled-coil region" evidence="8">
    <location>
        <begin position="820"/>
        <end position="854"/>
    </location>
</feature>
<dbReference type="EMBL" id="LTDM01000053">
    <property type="protein sequence ID" value="OLS01954.1"/>
    <property type="molecule type" value="Genomic_DNA"/>
</dbReference>
<proteinExistence type="inferred from homology"/>
<dbReference type="GO" id="GO:0003677">
    <property type="term" value="F:DNA binding"/>
    <property type="evidence" value="ECO:0007669"/>
    <property type="project" value="InterPro"/>
</dbReference>
<keyword evidence="4 11" id="KW-0808">Transferase</keyword>
<dbReference type="Pfam" id="PF12161">
    <property type="entry name" value="HsdM_N"/>
    <property type="match status" value="1"/>
</dbReference>
<evidence type="ECO:0000256" key="8">
    <source>
        <dbReference type="SAM" id="Coils"/>
    </source>
</evidence>
<comment type="caution">
    <text evidence="11">The sequence shown here is derived from an EMBL/GenBank/DDBJ whole genome shotgun (WGS) entry which is preliminary data.</text>
</comment>
<dbReference type="InterPro" id="IPR022749">
    <property type="entry name" value="D12N6_MeTrfase_N"/>
</dbReference>
<dbReference type="GO" id="GO:0009007">
    <property type="term" value="F:site-specific DNA-methyltransferase (adenine-specific) activity"/>
    <property type="evidence" value="ECO:0007669"/>
    <property type="project" value="UniProtKB-EC"/>
</dbReference>
<dbReference type="PANTHER" id="PTHR42933">
    <property type="entry name" value="SLR6095 PROTEIN"/>
    <property type="match status" value="1"/>
</dbReference>
<dbReference type="InterPro" id="IPR029063">
    <property type="entry name" value="SAM-dependent_MTases_sf"/>
</dbReference>
<dbReference type="Pfam" id="PF02384">
    <property type="entry name" value="N6_Mtase"/>
    <property type="match status" value="1"/>
</dbReference>
<dbReference type="GO" id="GO:0032259">
    <property type="term" value="P:methylation"/>
    <property type="evidence" value="ECO:0007669"/>
    <property type="project" value="UniProtKB-KW"/>
</dbReference>
<keyword evidence="6" id="KW-0680">Restriction system</keyword>
<comment type="catalytic activity">
    <reaction evidence="7">
        <text>a 2'-deoxyadenosine in DNA + S-adenosyl-L-methionine = an N(6)-methyl-2'-deoxyadenosine in DNA + S-adenosyl-L-homocysteine + H(+)</text>
        <dbReference type="Rhea" id="RHEA:15197"/>
        <dbReference type="Rhea" id="RHEA-COMP:12418"/>
        <dbReference type="Rhea" id="RHEA-COMP:12419"/>
        <dbReference type="ChEBI" id="CHEBI:15378"/>
        <dbReference type="ChEBI" id="CHEBI:57856"/>
        <dbReference type="ChEBI" id="CHEBI:59789"/>
        <dbReference type="ChEBI" id="CHEBI:90615"/>
        <dbReference type="ChEBI" id="CHEBI:90616"/>
        <dbReference type="EC" id="2.1.1.72"/>
    </reaction>
</comment>
<comment type="similarity">
    <text evidence="1">Belongs to the N(4)/N(6)-methyltransferase family.</text>
</comment>
<dbReference type="GO" id="GO:0009307">
    <property type="term" value="P:DNA restriction-modification system"/>
    <property type="evidence" value="ECO:0007669"/>
    <property type="project" value="UniProtKB-KW"/>
</dbReference>
<dbReference type="InterPro" id="IPR003356">
    <property type="entry name" value="DNA_methylase_A-5"/>
</dbReference>
<evidence type="ECO:0000256" key="4">
    <source>
        <dbReference type="ARBA" id="ARBA00022679"/>
    </source>
</evidence>
<dbReference type="GO" id="GO:0008170">
    <property type="term" value="F:N-methyltransferase activity"/>
    <property type="evidence" value="ECO:0007669"/>
    <property type="project" value="InterPro"/>
</dbReference>
<feature type="domain" description="DNA methylase adenine-specific" evidence="9">
    <location>
        <begin position="176"/>
        <end position="487"/>
    </location>
</feature>
<evidence type="ECO:0000256" key="3">
    <source>
        <dbReference type="ARBA" id="ARBA00022603"/>
    </source>
</evidence>
<name>A0A1U7M3Q9_TISCR</name>
<protein>
    <recommendedName>
        <fullName evidence="2">site-specific DNA-methyltransferase (adenine-specific)</fullName>
        <ecNumber evidence="2">2.1.1.72</ecNumber>
    </recommendedName>
</protein>
<dbReference type="OrthoDB" id="9814572at2"/>
<accession>A0A1U7M3Q9</accession>
<dbReference type="EC" id="2.1.1.72" evidence="2"/>
<evidence type="ECO:0000256" key="5">
    <source>
        <dbReference type="ARBA" id="ARBA00022691"/>
    </source>
</evidence>
<feature type="coiled-coil region" evidence="8">
    <location>
        <begin position="755"/>
        <end position="789"/>
    </location>
</feature>
<evidence type="ECO:0000256" key="2">
    <source>
        <dbReference type="ARBA" id="ARBA00011900"/>
    </source>
</evidence>
<evidence type="ECO:0000313" key="12">
    <source>
        <dbReference type="Proteomes" id="UP000186112"/>
    </source>
</evidence>
<keyword evidence="3 11" id="KW-0489">Methyltransferase</keyword>
<dbReference type="Gene3D" id="3.40.50.150">
    <property type="entry name" value="Vaccinia Virus protein VP39"/>
    <property type="match status" value="1"/>
</dbReference>
<keyword evidence="8" id="KW-0175">Coiled coil</keyword>
<gene>
    <name evidence="11" type="ORF">TICRE_20960</name>
</gene>
<dbReference type="InterPro" id="IPR038333">
    <property type="entry name" value="T1MK-like_N_sf"/>
</dbReference>
<keyword evidence="5" id="KW-0949">S-adenosyl-L-methionine</keyword>
<reference evidence="11 12" key="1">
    <citation type="submission" date="2016-02" db="EMBL/GenBank/DDBJ databases">
        <title>Genome sequence of Tissierella creatinophila DSM 6911.</title>
        <authorList>
            <person name="Poehlein A."/>
            <person name="Daniel R."/>
        </authorList>
    </citation>
    <scope>NUCLEOTIDE SEQUENCE [LARGE SCALE GENOMIC DNA]</scope>
    <source>
        <strain evidence="11 12">DSM 6911</strain>
    </source>
</reference>
<dbReference type="InterPro" id="IPR004546">
    <property type="entry name" value="Restrct_endonuc_T1M"/>
</dbReference>
<dbReference type="REBASE" id="193722">
    <property type="entry name" value="M.Tcr6911ORF20960P"/>
</dbReference>
<dbReference type="SUPFAM" id="SSF53335">
    <property type="entry name" value="S-adenosyl-L-methionine-dependent methyltransferases"/>
    <property type="match status" value="1"/>
</dbReference>
<evidence type="ECO:0000259" key="9">
    <source>
        <dbReference type="Pfam" id="PF02384"/>
    </source>
</evidence>
<evidence type="ECO:0000259" key="10">
    <source>
        <dbReference type="Pfam" id="PF12161"/>
    </source>
</evidence>
<sequence length="858" mass="98527">MITSEEIKRRLWDGANELRGSMDASRYKDYMLGLMFYKFLSDKTLDEFRISAGMKDIKDEEAVEEYKKAREKYGDRLEQTIQLVLGYCVAPEYLYQVWVKDINSGDFEVQKVTDSLHSFERSISIETGSNDFKGLFSSSTIDLTDTALGSNLNERSKNIQALIMLFADLNMVTLQKGDILGDAYEYLIGQFAMESGKKAGEFYTPYQVSEVMAQIVAKSSNIESIYDPTVGSGSLLLTVGKHLKYDQQRNLNYYGQEKNTATYNLTRMNLLLHGVRPEKMTIRNGDTLSHDWPEDPEKPNEGVQFDAVVMNPPYSFKNWNRSDLKISDPRFEVAGVLPPDSKGDFAFLLHGLFHLRQSGTMAIVLPHGILFRGGAEGEIRKRLIDKNYIDTIIGLPSNLFTNTGIPVVVLILKKNRKLDDPVLVIDASQEFIKVGKQNVLQEKHIAKIVDTYLERNKEEGYSSLVYRGDILENDYNMNIPRYITSKSDEIAHDVDGHLLGGIPEKDIKNLKILNTIVPDVLANSVIQKRTGYFELNKEISKLTDEIIESEQVISKSKDVKEKTNIYINEYWNTLIKVDKQSNIKEIMEEMLLDIKEILSNFEFVNIYDGYQNVAEIWKNSLTKDLEIISLSNFYTAARTREPNMITKGSGKTKREEQDGWISSLIPDEIIVRQLFNLEASHIENLKLEVSEIEIELDELIESAKVEGSEENEILYECLTKNKEGEAGNSFTAKAIKDEQEEYKKDTDEFKLLKKIEKLMSNRTRINREVREKEKELKELIQERILILTEEEINSLVYEKWFGGLVEAMINLIEKPLKDELEILKMLDDRYKSTLDNLEEEYNELNSSFEAFLSELVTI</sequence>
<evidence type="ECO:0000313" key="11">
    <source>
        <dbReference type="EMBL" id="OLS01954.1"/>
    </source>
</evidence>
<dbReference type="Proteomes" id="UP000186112">
    <property type="component" value="Unassembled WGS sequence"/>
</dbReference>
<keyword evidence="12" id="KW-1185">Reference proteome</keyword>
<dbReference type="PANTHER" id="PTHR42933:SF1">
    <property type="entry name" value="SITE-SPECIFIC DNA-METHYLTRANSFERASE (ADENINE-SPECIFIC)"/>
    <property type="match status" value="1"/>
</dbReference>